<feature type="region of interest" description="Disordered" evidence="1">
    <location>
        <begin position="65"/>
        <end position="172"/>
    </location>
</feature>
<feature type="compositionally biased region" description="Basic and acidic residues" evidence="1">
    <location>
        <begin position="147"/>
        <end position="172"/>
    </location>
</feature>
<dbReference type="EMBL" id="SRLO01000628">
    <property type="protein sequence ID" value="TNN50173.1"/>
    <property type="molecule type" value="Genomic_DNA"/>
</dbReference>
<sequence>MDYGREGFAEEEKEINGGKYSRKKKGANSFLNAISVHLHRRAHQFSQYLCHQFHFTVKHWSPQSLPGSDAAEAQKPHAADPHQPPQPICPRSAPTVNQQQAASLSAHPSPGLRHWTPPPGAMTTTRTTRDLALLGVDAKVEQTQGARDGDAFDVKSHQRTDAPEFHVGADAE</sequence>
<evidence type="ECO:0000313" key="3">
    <source>
        <dbReference type="Proteomes" id="UP000314294"/>
    </source>
</evidence>
<evidence type="ECO:0000313" key="2">
    <source>
        <dbReference type="EMBL" id="TNN50173.1"/>
    </source>
</evidence>
<protein>
    <submittedName>
        <fullName evidence="2">Uncharacterized protein</fullName>
    </submittedName>
</protein>
<comment type="caution">
    <text evidence="2">The sequence shown here is derived from an EMBL/GenBank/DDBJ whole genome shotgun (WGS) entry which is preliminary data.</text>
</comment>
<organism evidence="2 3">
    <name type="scientific">Liparis tanakae</name>
    <name type="common">Tanaka's snailfish</name>
    <dbReference type="NCBI Taxonomy" id="230148"/>
    <lineage>
        <taxon>Eukaryota</taxon>
        <taxon>Metazoa</taxon>
        <taxon>Chordata</taxon>
        <taxon>Craniata</taxon>
        <taxon>Vertebrata</taxon>
        <taxon>Euteleostomi</taxon>
        <taxon>Actinopterygii</taxon>
        <taxon>Neopterygii</taxon>
        <taxon>Teleostei</taxon>
        <taxon>Neoteleostei</taxon>
        <taxon>Acanthomorphata</taxon>
        <taxon>Eupercaria</taxon>
        <taxon>Perciformes</taxon>
        <taxon>Cottioidei</taxon>
        <taxon>Cottales</taxon>
        <taxon>Liparidae</taxon>
        <taxon>Liparis</taxon>
    </lineage>
</organism>
<reference evidence="2 3" key="1">
    <citation type="submission" date="2019-03" db="EMBL/GenBank/DDBJ databases">
        <title>First draft genome of Liparis tanakae, snailfish: a comprehensive survey of snailfish specific genes.</title>
        <authorList>
            <person name="Kim W."/>
            <person name="Song I."/>
            <person name="Jeong J.-H."/>
            <person name="Kim D."/>
            <person name="Kim S."/>
            <person name="Ryu S."/>
            <person name="Song J.Y."/>
            <person name="Lee S.K."/>
        </authorList>
    </citation>
    <scope>NUCLEOTIDE SEQUENCE [LARGE SCALE GENOMIC DNA]</scope>
    <source>
        <tissue evidence="2">Muscle</tissue>
    </source>
</reference>
<dbReference type="AlphaFoldDB" id="A0A4Z2GB79"/>
<gene>
    <name evidence="2" type="ORF">EYF80_039597</name>
</gene>
<accession>A0A4Z2GB79</accession>
<name>A0A4Z2GB79_9TELE</name>
<feature type="compositionally biased region" description="Polar residues" evidence="1">
    <location>
        <begin position="94"/>
        <end position="103"/>
    </location>
</feature>
<dbReference type="Proteomes" id="UP000314294">
    <property type="component" value="Unassembled WGS sequence"/>
</dbReference>
<evidence type="ECO:0000256" key="1">
    <source>
        <dbReference type="SAM" id="MobiDB-lite"/>
    </source>
</evidence>
<keyword evidence="3" id="KW-1185">Reference proteome</keyword>
<proteinExistence type="predicted"/>